<feature type="coiled-coil region" evidence="4">
    <location>
        <begin position="244"/>
        <end position="418"/>
    </location>
</feature>
<feature type="region of interest" description="Disordered" evidence="5">
    <location>
        <begin position="1074"/>
        <end position="1095"/>
    </location>
</feature>
<dbReference type="InterPro" id="IPR013761">
    <property type="entry name" value="SAM/pointed_sf"/>
</dbReference>
<evidence type="ECO:0000313" key="7">
    <source>
        <dbReference type="Ensembl" id="ENSNFUP00015028238.1"/>
    </source>
</evidence>
<feature type="compositionally biased region" description="Low complexity" evidence="5">
    <location>
        <begin position="655"/>
        <end position="673"/>
    </location>
</feature>
<dbReference type="CDD" id="cd09568">
    <property type="entry name" value="SAM_liprin-alpha1_2_3_4_repeat3"/>
    <property type="match status" value="1"/>
</dbReference>
<feature type="region of interest" description="Disordered" evidence="5">
    <location>
        <begin position="718"/>
        <end position="745"/>
    </location>
</feature>
<feature type="compositionally biased region" description="Gly residues" evidence="5">
    <location>
        <begin position="14"/>
        <end position="25"/>
    </location>
</feature>
<proteinExistence type="inferred from homology"/>
<feature type="domain" description="SAM" evidence="6">
    <location>
        <begin position="785"/>
        <end position="851"/>
    </location>
</feature>
<feature type="coiled-coil region" evidence="4">
    <location>
        <begin position="96"/>
        <end position="137"/>
    </location>
</feature>
<name>A0A8C6M7P9_NOTFU</name>
<dbReference type="InterPro" id="IPR037622">
    <property type="entry name" value="LIP-1_SAM_3"/>
</dbReference>
<dbReference type="InterPro" id="IPR001660">
    <property type="entry name" value="SAM"/>
</dbReference>
<comment type="similarity">
    <text evidence="1">Belongs to the liprin family. Liprin-alpha subfamily.</text>
</comment>
<keyword evidence="8" id="KW-1185">Reference proteome</keyword>
<dbReference type="PROSITE" id="PS50105">
    <property type="entry name" value="SAM_DOMAIN"/>
    <property type="match status" value="3"/>
</dbReference>
<dbReference type="PANTHER" id="PTHR12587:SF15">
    <property type="entry name" value="LIPRIN-ALPHA-1"/>
    <property type="match status" value="1"/>
</dbReference>
<dbReference type="SUPFAM" id="SSF47769">
    <property type="entry name" value="SAM/Pointed domain"/>
    <property type="match status" value="3"/>
</dbReference>
<evidence type="ECO:0000259" key="6">
    <source>
        <dbReference type="PROSITE" id="PS50105"/>
    </source>
</evidence>
<dbReference type="GO" id="GO:0050808">
    <property type="term" value="P:synapse organization"/>
    <property type="evidence" value="ECO:0007669"/>
    <property type="project" value="TreeGrafter"/>
</dbReference>
<feature type="region of interest" description="Disordered" evidence="5">
    <location>
        <begin position="655"/>
        <end position="685"/>
    </location>
</feature>
<dbReference type="InterPro" id="IPR029515">
    <property type="entry name" value="Liprin"/>
</dbReference>
<dbReference type="Pfam" id="PF00536">
    <property type="entry name" value="SAM_1"/>
    <property type="match status" value="2"/>
</dbReference>
<dbReference type="GO" id="GO:0005737">
    <property type="term" value="C:cytoplasm"/>
    <property type="evidence" value="ECO:0007669"/>
    <property type="project" value="UniProtKB-ARBA"/>
</dbReference>
<feature type="compositionally biased region" description="Low complexity" evidence="5">
    <location>
        <begin position="721"/>
        <end position="735"/>
    </location>
</feature>
<reference evidence="7" key="1">
    <citation type="submission" date="2014-08" db="EMBL/GenBank/DDBJ databases">
        <authorList>
            <person name="Senf B."/>
            <person name="Petzold A."/>
            <person name="Downie B.R."/>
            <person name="Koch P."/>
            <person name="Platzer M."/>
        </authorList>
    </citation>
    <scope>NUCLEOTIDE SEQUENCE [LARGE SCALE GENOMIC DNA]</scope>
    <source>
        <strain evidence="7">GRZ</strain>
    </source>
</reference>
<evidence type="ECO:0000256" key="3">
    <source>
        <dbReference type="ARBA" id="ARBA00023054"/>
    </source>
</evidence>
<dbReference type="AlphaFoldDB" id="A0A8C6M7P9"/>
<feature type="domain" description="SAM" evidence="6">
    <location>
        <begin position="958"/>
        <end position="1027"/>
    </location>
</feature>
<feature type="coiled-coil region" evidence="4">
    <location>
        <begin position="599"/>
        <end position="626"/>
    </location>
</feature>
<dbReference type="InterPro" id="IPR037621">
    <property type="entry name" value="LIP-1_SAM_2"/>
</dbReference>
<sequence>MMCEVMPTISEAEGPGGGNGTGRRGSGSPLQSDSEGHFESLMVSMLEERDRLLDTLRETQENLGLTQSKLHEVSHERDSLQRQLNTALPQVSPYEFAALTKEVNMCREQLLEKEEEIAELKAERNNTRLLLEHLECLVSRHERSLRMTVVKRQAQSPAGVSSEVEVLKALKSLFEHHKALDEKVRERLRVALERCSALEEQLTISHKERSSEGPGEYTHLKESGPGFGKVGELQEVVDRQTADLGQMKERVAAMVSRISELEEDLDTARKDLIKSEDMNTRLQRDLRESMAQKEDMEERITTLEKRYLAAQREATSVHDLNDKLENEVANKESLFRQSEERSRQLQEKLEVAEQKLQQTIRKAETLPEVEAELAQRVAALTKAEERHGNVEESLRQLEAQLEEKNQELLRARQREKMNEEHNRRLSETVDKLLSESNERLQLHLKERMSALEDKNTLIRELEHTKKLIEESHHEKVRVRQHFLYLWAGGNPVPLIGFTTSYFRYPVSASSMMDSNSDYGGGALVLRRPQKGRVAALRDEPSKVSHLEWERMQQANVLANVAQAFESDMDVSDLEEDRETIFNSVDLLSPAGQADAQTLALMLQEQLDAINNEIRMIQEEKESTAIRAEAIECRVGSNDGLGGRFRSLSSIPPSLCAGSSLGGSPPSSGTSTPRRIPRSPNRELDRMGVMTLPGDFWLVLVSDVCLDLTPADGCSLGGLQDGQGSNPSSSNSSQDSLNKAAKKKSIKSSIGRLFGKKEKGRPSVPGKDSHELLEEARRQGVPFAQWDGPTVVAWLELWVGMPAWYVAACRANVKSGAIMSALSDTEIQREIGISNPLHRLKLRLAIQEIMSLTSPSAPPTSRTTLAYGDMNHEWIGNEWLPSLGLPQYRSYFMESLVDARMLDHLTKKDLRGQLKMVDSFHRNSFQCGVMCLRRLNYDRKELESRREESQLELRDVLVWSNERVINWIQSIGLKEFSSNLYESGVHGALLSLDESFDHNTLALLLQIPTQNTQARATLEREYTGLLAIGTDRKVEEDDDKNFRRAPSWRKKFRPKDMRGVSLGVSDTLPANFRVTSSSAASPSMQPKRSQSIQRLDTATVRTYSC</sequence>
<protein>
    <submittedName>
        <fullName evidence="7">PTPRF interacting protein alpha 1</fullName>
    </submittedName>
</protein>
<dbReference type="Gene3D" id="1.10.150.50">
    <property type="entry name" value="Transcription Factor, Ets-1"/>
    <property type="match status" value="3"/>
</dbReference>
<feature type="domain" description="SAM" evidence="6">
    <location>
        <begin position="877"/>
        <end position="934"/>
    </location>
</feature>
<dbReference type="FunFam" id="1.10.150.50:FF:000004">
    <property type="entry name" value="PTPRF interacting protein alpha 1"/>
    <property type="match status" value="1"/>
</dbReference>
<dbReference type="CDD" id="cd09565">
    <property type="entry name" value="SAM_liprin-alpha1_2_3_4_repeat2"/>
    <property type="match status" value="1"/>
</dbReference>
<dbReference type="SUPFAM" id="SSF57997">
    <property type="entry name" value="Tropomyosin"/>
    <property type="match status" value="1"/>
</dbReference>
<dbReference type="PANTHER" id="PTHR12587">
    <property type="entry name" value="LAR INTERACTING PROTEIN LIP -RELATED PROTEIN"/>
    <property type="match status" value="1"/>
</dbReference>
<keyword evidence="2" id="KW-0677">Repeat</keyword>
<feature type="region of interest" description="Disordered" evidence="5">
    <location>
        <begin position="1"/>
        <end position="35"/>
    </location>
</feature>
<dbReference type="FunFam" id="1.10.150.50:FF:000002">
    <property type="entry name" value="PTPRF interacting protein alpha 1"/>
    <property type="match status" value="1"/>
</dbReference>
<gene>
    <name evidence="7" type="primary">PPFIA1</name>
    <name evidence="7" type="synonym">ppfia1</name>
</gene>
<dbReference type="InterPro" id="IPR037620">
    <property type="entry name" value="LIP-1_SAM_1"/>
</dbReference>
<dbReference type="Ensembl" id="ENSNFUT00015029507.1">
    <property type="protein sequence ID" value="ENSNFUP00015028238.1"/>
    <property type="gene ID" value="ENSNFUG00015010516.1"/>
</dbReference>
<evidence type="ECO:0000256" key="5">
    <source>
        <dbReference type="SAM" id="MobiDB-lite"/>
    </source>
</evidence>
<dbReference type="SMART" id="SM00454">
    <property type="entry name" value="SAM"/>
    <property type="match status" value="3"/>
</dbReference>
<keyword evidence="3 4" id="KW-0175">Coiled coil</keyword>
<accession>A0A8C6M7P9</accession>
<dbReference type="Pfam" id="PF25526">
    <property type="entry name" value="LIP-1"/>
    <property type="match status" value="1"/>
</dbReference>
<dbReference type="GeneTree" id="ENSGT01050000244900"/>
<dbReference type="Proteomes" id="UP000694548">
    <property type="component" value="Chromosome sgr07"/>
</dbReference>
<dbReference type="GO" id="GO:0048786">
    <property type="term" value="C:presynaptic active zone"/>
    <property type="evidence" value="ECO:0007669"/>
    <property type="project" value="TreeGrafter"/>
</dbReference>
<evidence type="ECO:0000313" key="8">
    <source>
        <dbReference type="Proteomes" id="UP000694548"/>
    </source>
</evidence>
<reference evidence="7" key="3">
    <citation type="submission" date="2025-09" db="UniProtKB">
        <authorList>
            <consortium name="Ensembl"/>
        </authorList>
    </citation>
    <scope>IDENTIFICATION</scope>
</reference>
<dbReference type="CDD" id="cd09562">
    <property type="entry name" value="SAM_liprin-alpha1_2_3_4_repeat1"/>
    <property type="match status" value="1"/>
</dbReference>
<organism evidence="7 8">
    <name type="scientific">Nothobranchius furzeri</name>
    <name type="common">Turquoise killifish</name>
    <dbReference type="NCBI Taxonomy" id="105023"/>
    <lineage>
        <taxon>Eukaryota</taxon>
        <taxon>Metazoa</taxon>
        <taxon>Chordata</taxon>
        <taxon>Craniata</taxon>
        <taxon>Vertebrata</taxon>
        <taxon>Euteleostomi</taxon>
        <taxon>Actinopterygii</taxon>
        <taxon>Neopterygii</taxon>
        <taxon>Teleostei</taxon>
        <taxon>Neoteleostei</taxon>
        <taxon>Acanthomorphata</taxon>
        <taxon>Ovalentaria</taxon>
        <taxon>Atherinomorphae</taxon>
        <taxon>Cyprinodontiformes</taxon>
        <taxon>Nothobranchiidae</taxon>
        <taxon>Nothobranchius</taxon>
    </lineage>
</organism>
<reference evidence="7" key="2">
    <citation type="submission" date="2025-08" db="UniProtKB">
        <authorList>
            <consortium name="Ensembl"/>
        </authorList>
    </citation>
    <scope>IDENTIFICATION</scope>
</reference>
<dbReference type="InterPro" id="IPR057892">
    <property type="entry name" value="LIP-1_CC2"/>
</dbReference>
<evidence type="ECO:0000256" key="4">
    <source>
        <dbReference type="SAM" id="Coils"/>
    </source>
</evidence>
<dbReference type="Pfam" id="PF07647">
    <property type="entry name" value="SAM_2"/>
    <property type="match status" value="1"/>
</dbReference>
<evidence type="ECO:0000256" key="2">
    <source>
        <dbReference type="ARBA" id="ARBA00022737"/>
    </source>
</evidence>
<evidence type="ECO:0000256" key="1">
    <source>
        <dbReference type="ARBA" id="ARBA00007026"/>
    </source>
</evidence>